<dbReference type="InParanoid" id="D3AWJ8"/>
<feature type="region of interest" description="Disordered" evidence="1">
    <location>
        <begin position="204"/>
        <end position="243"/>
    </location>
</feature>
<gene>
    <name evidence="2" type="ORF">PPL_00473</name>
</gene>
<evidence type="ECO:0000256" key="1">
    <source>
        <dbReference type="SAM" id="MobiDB-lite"/>
    </source>
</evidence>
<feature type="compositionally biased region" description="Basic and acidic residues" evidence="1">
    <location>
        <begin position="223"/>
        <end position="233"/>
    </location>
</feature>
<feature type="compositionally biased region" description="Basic and acidic residues" evidence="1">
    <location>
        <begin position="392"/>
        <end position="403"/>
    </location>
</feature>
<name>D3AWJ8_HETP5</name>
<evidence type="ECO:0000313" key="3">
    <source>
        <dbReference type="Proteomes" id="UP000001396"/>
    </source>
</evidence>
<comment type="caution">
    <text evidence="2">The sequence shown here is derived from an EMBL/GenBank/DDBJ whole genome shotgun (WGS) entry which is preliminary data.</text>
</comment>
<dbReference type="Proteomes" id="UP000001396">
    <property type="component" value="Unassembled WGS sequence"/>
</dbReference>
<dbReference type="Gene3D" id="3.90.980.20">
    <property type="match status" value="1"/>
</dbReference>
<dbReference type="AlphaFoldDB" id="D3AWJ8"/>
<feature type="compositionally biased region" description="Low complexity" evidence="1">
    <location>
        <begin position="346"/>
        <end position="369"/>
    </location>
</feature>
<dbReference type="EMBL" id="ADBJ01000002">
    <property type="protein sequence ID" value="EFA86671.1"/>
    <property type="molecule type" value="Genomic_DNA"/>
</dbReference>
<sequence>MKNNYSSSKNNEEKYSNNNNNSGNNNNNNNNENSNRKVIFYQKSPRSSENTTPYSTSPPTSPLTTTTTTTTTNLKNNNTDLNSIQNNNQLTKDPCTLSGRCLVCTRGPPKLIQHNTWSNIMRVVIFCLKHAYPDLEFFSLKNHIYDFMSSHWSILCYNKEYEQNWHKQIQDILSHSKKIFESGQNHLNASGHWRLIENIDPWSMPNPKEVNKKKGNKNKKKKNPDQSNERNASREQPSQVKYPIQNRISPVVFGVPLSSSPPSLSIPSPPQPPPTRVEIPITPPHPIRVDIPISTTPTRVDKTKTPPPLPILPILQVQLENARQSNLNSRESAPVLPPISIPLTLLPTNDNTTTPTTTTTIANTNLTSPSTDRDYNRLIENFNNFHSMSPRESPRSQRKRSADHFNSVELENEQTTITGITPREIKKSPRQ</sequence>
<proteinExistence type="predicted"/>
<keyword evidence="3" id="KW-1185">Reference proteome</keyword>
<feature type="region of interest" description="Disordered" evidence="1">
    <location>
        <begin position="346"/>
        <end position="431"/>
    </location>
</feature>
<accession>D3AWJ8</accession>
<evidence type="ECO:0000313" key="2">
    <source>
        <dbReference type="EMBL" id="EFA86671.1"/>
    </source>
</evidence>
<reference evidence="2 3" key="1">
    <citation type="journal article" date="2011" name="Genome Res.">
        <title>Phylogeny-wide analysis of social amoeba genomes highlights ancient origins for complex intercellular communication.</title>
        <authorList>
            <person name="Heidel A.J."/>
            <person name="Lawal H.M."/>
            <person name="Felder M."/>
            <person name="Schilde C."/>
            <person name="Helps N.R."/>
            <person name="Tunggal B."/>
            <person name="Rivero F."/>
            <person name="John U."/>
            <person name="Schleicher M."/>
            <person name="Eichinger L."/>
            <person name="Platzer M."/>
            <person name="Noegel A.A."/>
            <person name="Schaap P."/>
            <person name="Gloeckner G."/>
        </authorList>
    </citation>
    <scope>NUCLEOTIDE SEQUENCE [LARGE SCALE GENOMIC DNA]</scope>
    <source>
        <strain evidence="3">ATCC 26659 / Pp 5 / PN500</strain>
    </source>
</reference>
<dbReference type="GeneID" id="31356006"/>
<organism evidence="2 3">
    <name type="scientific">Heterostelium pallidum (strain ATCC 26659 / Pp 5 / PN500)</name>
    <name type="common">Cellular slime mold</name>
    <name type="synonym">Polysphondylium pallidum</name>
    <dbReference type="NCBI Taxonomy" id="670386"/>
    <lineage>
        <taxon>Eukaryota</taxon>
        <taxon>Amoebozoa</taxon>
        <taxon>Evosea</taxon>
        <taxon>Eumycetozoa</taxon>
        <taxon>Dictyostelia</taxon>
        <taxon>Acytosteliales</taxon>
        <taxon>Acytosteliaceae</taxon>
        <taxon>Heterostelium</taxon>
    </lineage>
</organism>
<feature type="compositionally biased region" description="Low complexity" evidence="1">
    <location>
        <begin position="16"/>
        <end position="33"/>
    </location>
</feature>
<feature type="compositionally biased region" description="Low complexity" evidence="1">
    <location>
        <begin position="47"/>
        <end position="83"/>
    </location>
</feature>
<dbReference type="RefSeq" id="XP_020438775.1">
    <property type="nucleotide sequence ID" value="XM_020571501.1"/>
</dbReference>
<protein>
    <submittedName>
        <fullName evidence="2">Uncharacterized protein</fullName>
    </submittedName>
</protein>
<feature type="region of interest" description="Disordered" evidence="1">
    <location>
        <begin position="1"/>
        <end position="85"/>
    </location>
</feature>
<feature type="compositionally biased region" description="Basic residues" evidence="1">
    <location>
        <begin position="211"/>
        <end position="222"/>
    </location>
</feature>
<dbReference type="STRING" id="670386.D3AWJ8"/>